<feature type="region of interest" description="Disordered" evidence="1">
    <location>
        <begin position="1"/>
        <end position="26"/>
    </location>
</feature>
<feature type="transmembrane region" description="Helical" evidence="2">
    <location>
        <begin position="128"/>
        <end position="147"/>
    </location>
</feature>
<feature type="transmembrane region" description="Helical" evidence="2">
    <location>
        <begin position="324"/>
        <end position="342"/>
    </location>
</feature>
<reference evidence="3 4" key="1">
    <citation type="submission" date="2021-01" db="EMBL/GenBank/DDBJ databases">
        <title>Whole genome shotgun sequence of Catellatospora bangladeshensis NBRC 107357.</title>
        <authorList>
            <person name="Komaki H."/>
            <person name="Tamura T."/>
        </authorList>
    </citation>
    <scope>NUCLEOTIDE SEQUENCE [LARGE SCALE GENOMIC DNA]</scope>
    <source>
        <strain evidence="3 4">NBRC 107357</strain>
    </source>
</reference>
<evidence type="ECO:0000256" key="1">
    <source>
        <dbReference type="SAM" id="MobiDB-lite"/>
    </source>
</evidence>
<feature type="transmembrane region" description="Helical" evidence="2">
    <location>
        <begin position="159"/>
        <end position="176"/>
    </location>
</feature>
<name>A0A8J3NFX5_9ACTN</name>
<feature type="transmembrane region" description="Helical" evidence="2">
    <location>
        <begin position="354"/>
        <end position="375"/>
    </location>
</feature>
<keyword evidence="2" id="KW-0472">Membrane</keyword>
<organism evidence="3 4">
    <name type="scientific">Catellatospora bangladeshensis</name>
    <dbReference type="NCBI Taxonomy" id="310355"/>
    <lineage>
        <taxon>Bacteria</taxon>
        <taxon>Bacillati</taxon>
        <taxon>Actinomycetota</taxon>
        <taxon>Actinomycetes</taxon>
        <taxon>Micromonosporales</taxon>
        <taxon>Micromonosporaceae</taxon>
        <taxon>Catellatospora</taxon>
    </lineage>
</organism>
<evidence type="ECO:0000256" key="2">
    <source>
        <dbReference type="SAM" id="Phobius"/>
    </source>
</evidence>
<sequence length="420" mass="44617">MSSAPTAVLAPAPEKAPDAHPATRPRRWRARGRALLAPLLAYLASHALYAAAAAAVSEPYLPVDGRVRADSGLYALVASRGYELFLCDSDPALGPMFAPGAWCGTAGWFPLYPALIRVLTWPTGIGEYVAGLVITELCLLAAFVLLWRLLRGTGTARPVAWAVLALAALLPSGIYLRAVFPMALAVVLLLACVSALRSGRWWWAGVFGALVATAYPMGVAVAAIGFGTVVTLLGRGELRPLAAARAALAVCGLPVAGLLAVFAVHRVTVGHWNAYMMIQEHYGNGVHNPLTSLYKLAIEPAVIPVAEPRQDLLWELDVYTDAELWWSLALVLLAVTAAVIASGRGTLRRYDAGLALYAVAIFVGPLIAGPAVSQYRSHSLLLPALLVLRHLPARLLWPYAVGAGVIAVPMGMLFSTWLLF</sequence>
<proteinExistence type="predicted"/>
<comment type="caution">
    <text evidence="3">The sequence shown here is derived from an EMBL/GenBank/DDBJ whole genome shotgun (WGS) entry which is preliminary data.</text>
</comment>
<dbReference type="RefSeq" id="WP_203742768.1">
    <property type="nucleotide sequence ID" value="NZ_BONF01000008.1"/>
</dbReference>
<feature type="transmembrane region" description="Helical" evidence="2">
    <location>
        <begin position="395"/>
        <end position="419"/>
    </location>
</feature>
<feature type="transmembrane region" description="Helical" evidence="2">
    <location>
        <begin position="34"/>
        <end position="56"/>
    </location>
</feature>
<feature type="transmembrane region" description="Helical" evidence="2">
    <location>
        <begin position="215"/>
        <end position="234"/>
    </location>
</feature>
<gene>
    <name evidence="3" type="ORF">Cba03nite_11440</name>
</gene>
<evidence type="ECO:0000313" key="4">
    <source>
        <dbReference type="Proteomes" id="UP000601223"/>
    </source>
</evidence>
<dbReference type="EMBL" id="BONF01000008">
    <property type="protein sequence ID" value="GIF79795.1"/>
    <property type="molecule type" value="Genomic_DNA"/>
</dbReference>
<evidence type="ECO:0000313" key="3">
    <source>
        <dbReference type="EMBL" id="GIF79795.1"/>
    </source>
</evidence>
<accession>A0A8J3NFX5</accession>
<keyword evidence="2" id="KW-1133">Transmembrane helix</keyword>
<dbReference type="Proteomes" id="UP000601223">
    <property type="component" value="Unassembled WGS sequence"/>
</dbReference>
<protein>
    <submittedName>
        <fullName evidence="3">Uncharacterized protein</fullName>
    </submittedName>
</protein>
<dbReference type="AlphaFoldDB" id="A0A8J3NFX5"/>
<feature type="transmembrane region" description="Helical" evidence="2">
    <location>
        <begin position="246"/>
        <end position="267"/>
    </location>
</feature>
<keyword evidence="4" id="KW-1185">Reference proteome</keyword>
<keyword evidence="2" id="KW-0812">Transmembrane</keyword>